<proteinExistence type="predicted"/>
<accession>A0A512NFX1</accession>
<gene>
    <name evidence="1" type="ORF">RSO01_49780</name>
</gene>
<reference evidence="1 2" key="1">
    <citation type="submission" date="2019-07" db="EMBL/GenBank/DDBJ databases">
        <title>Whole genome shotgun sequence of Reyranella soli NBRC 108950.</title>
        <authorList>
            <person name="Hosoyama A."/>
            <person name="Uohara A."/>
            <person name="Ohji S."/>
            <person name="Ichikawa N."/>
        </authorList>
    </citation>
    <scope>NUCLEOTIDE SEQUENCE [LARGE SCALE GENOMIC DNA]</scope>
    <source>
        <strain evidence="1 2">NBRC 108950</strain>
    </source>
</reference>
<evidence type="ECO:0000313" key="1">
    <source>
        <dbReference type="EMBL" id="GEP57812.1"/>
    </source>
</evidence>
<comment type="caution">
    <text evidence="1">The sequence shown here is derived from an EMBL/GenBank/DDBJ whole genome shotgun (WGS) entry which is preliminary data.</text>
</comment>
<dbReference type="AlphaFoldDB" id="A0A512NFX1"/>
<dbReference type="Gene3D" id="3.40.720.10">
    <property type="entry name" value="Alkaline Phosphatase, subunit A"/>
    <property type="match status" value="1"/>
</dbReference>
<keyword evidence="2" id="KW-1185">Reference proteome</keyword>
<dbReference type="EMBL" id="BKAJ01000088">
    <property type="protein sequence ID" value="GEP57812.1"/>
    <property type="molecule type" value="Genomic_DNA"/>
</dbReference>
<name>A0A512NFX1_9HYPH</name>
<organism evidence="1 2">
    <name type="scientific">Reyranella soli</name>
    <dbReference type="NCBI Taxonomy" id="1230389"/>
    <lineage>
        <taxon>Bacteria</taxon>
        <taxon>Pseudomonadati</taxon>
        <taxon>Pseudomonadota</taxon>
        <taxon>Alphaproteobacteria</taxon>
        <taxon>Hyphomicrobiales</taxon>
        <taxon>Reyranellaceae</taxon>
        <taxon>Reyranella</taxon>
    </lineage>
</organism>
<dbReference type="InterPro" id="IPR017850">
    <property type="entry name" value="Alkaline_phosphatase_core_sf"/>
</dbReference>
<evidence type="ECO:0000313" key="2">
    <source>
        <dbReference type="Proteomes" id="UP000321058"/>
    </source>
</evidence>
<protein>
    <submittedName>
        <fullName evidence="1">Uncharacterized protein</fullName>
    </submittedName>
</protein>
<sequence>MVIAERNTTIGASRAEHDLSTVDGHRLRSHGGVSEQPVPFVVSTKLTPDYAAIAGSRRLRNFDIFDFVLNGTA</sequence>
<dbReference type="Proteomes" id="UP000321058">
    <property type="component" value="Unassembled WGS sequence"/>
</dbReference>